<dbReference type="InterPro" id="IPR016032">
    <property type="entry name" value="Sig_transdc_resp-reg_C-effctor"/>
</dbReference>
<evidence type="ECO:0000256" key="5">
    <source>
        <dbReference type="ARBA" id="ARBA00023125"/>
    </source>
</evidence>
<evidence type="ECO:0000259" key="9">
    <source>
        <dbReference type="Pfam" id="PF08281"/>
    </source>
</evidence>
<dbReference type="RefSeq" id="WP_006418097.1">
    <property type="nucleotide sequence ID" value="NZ_AENN01000012.1"/>
</dbReference>
<gene>
    <name evidence="10" type="ORF">HMPREF9257_0818</name>
</gene>
<evidence type="ECO:0000256" key="1">
    <source>
        <dbReference type="ARBA" id="ARBA00007788"/>
    </source>
</evidence>
<protein>
    <recommendedName>
        <fullName evidence="2">RNA polymerase sigma factor SigS</fullName>
    </recommendedName>
</protein>
<dbReference type="NCBIfam" id="TIGR02937">
    <property type="entry name" value="sigma70-ECF"/>
    <property type="match status" value="1"/>
</dbReference>
<keyword evidence="5" id="KW-0238">DNA-binding</keyword>
<dbReference type="InterPro" id="IPR013249">
    <property type="entry name" value="RNA_pol_sigma70_r4_t2"/>
</dbReference>
<dbReference type="STRING" id="908337.HMPREF9257_0818"/>
<dbReference type="EMBL" id="AENN01000012">
    <property type="protein sequence ID" value="EFR31458.1"/>
    <property type="molecule type" value="Genomic_DNA"/>
</dbReference>
<dbReference type="SUPFAM" id="SSF88946">
    <property type="entry name" value="Sigma2 domain of RNA polymerase sigma factors"/>
    <property type="match status" value="1"/>
</dbReference>
<reference evidence="10 11" key="1">
    <citation type="submission" date="2010-10" db="EMBL/GenBank/DDBJ databases">
        <authorList>
            <person name="Durkin A.S."/>
            <person name="Madupu R."/>
            <person name="Torralba M."/>
            <person name="Gillis M."/>
            <person name="Methe B."/>
            <person name="Sutton G."/>
            <person name="Nelson K.E."/>
        </authorList>
    </citation>
    <scope>NUCLEOTIDE SEQUENCE [LARGE SCALE GENOMIC DNA]</scope>
    <source>
        <strain evidence="10 11">ACS-139-V-Col8</strain>
    </source>
</reference>
<comment type="function">
    <text evidence="7">Sigma factors are initiation factors that promote the attachment of RNA polymerase to specific initiation sites and are then released. Sigma-S contributes to the protection against external stress, thus playing a role in cellular fitness and survival.</text>
</comment>
<keyword evidence="11" id="KW-1185">Reference proteome</keyword>
<dbReference type="InterPro" id="IPR007627">
    <property type="entry name" value="RNA_pol_sigma70_r2"/>
</dbReference>
<dbReference type="InterPro" id="IPR013325">
    <property type="entry name" value="RNA_pol_sigma_r2"/>
</dbReference>
<dbReference type="Gene3D" id="1.10.1740.10">
    <property type="match status" value="1"/>
</dbReference>
<dbReference type="Gene3D" id="1.10.10.10">
    <property type="entry name" value="Winged helix-like DNA-binding domain superfamily/Winged helix DNA-binding domain"/>
    <property type="match status" value="1"/>
</dbReference>
<dbReference type="GO" id="GO:0016987">
    <property type="term" value="F:sigma factor activity"/>
    <property type="evidence" value="ECO:0007669"/>
    <property type="project" value="UniProtKB-KW"/>
</dbReference>
<evidence type="ECO:0000256" key="7">
    <source>
        <dbReference type="ARBA" id="ARBA00024701"/>
    </source>
</evidence>
<dbReference type="AlphaFoldDB" id="E4KNN7"/>
<evidence type="ECO:0000256" key="4">
    <source>
        <dbReference type="ARBA" id="ARBA00023082"/>
    </source>
</evidence>
<dbReference type="InterPro" id="IPR014284">
    <property type="entry name" value="RNA_pol_sigma-70_dom"/>
</dbReference>
<evidence type="ECO:0000256" key="2">
    <source>
        <dbReference type="ARBA" id="ARBA00021245"/>
    </source>
</evidence>
<dbReference type="GO" id="GO:0003677">
    <property type="term" value="F:DNA binding"/>
    <property type="evidence" value="ECO:0007669"/>
    <property type="project" value="UniProtKB-KW"/>
</dbReference>
<proteinExistence type="inferred from homology"/>
<dbReference type="SUPFAM" id="SSF46894">
    <property type="entry name" value="C-terminal effector domain of the bipartite response regulators"/>
    <property type="match status" value="1"/>
</dbReference>
<accession>E4KNN7</accession>
<dbReference type="Pfam" id="PF08281">
    <property type="entry name" value="Sigma70_r4_2"/>
    <property type="match status" value="1"/>
</dbReference>
<evidence type="ECO:0000259" key="8">
    <source>
        <dbReference type="Pfam" id="PF04542"/>
    </source>
</evidence>
<keyword evidence="4" id="KW-0731">Sigma factor</keyword>
<organism evidence="10 11">
    <name type="scientific">Eremococcus coleocola ACS-139-V-Col8</name>
    <dbReference type="NCBI Taxonomy" id="908337"/>
    <lineage>
        <taxon>Bacteria</taxon>
        <taxon>Bacillati</taxon>
        <taxon>Bacillota</taxon>
        <taxon>Bacilli</taxon>
        <taxon>Lactobacillales</taxon>
        <taxon>Aerococcaceae</taxon>
        <taxon>Eremococcus</taxon>
    </lineage>
</organism>
<feature type="domain" description="RNA polymerase sigma factor 70 region 4 type 2" evidence="9">
    <location>
        <begin position="145"/>
        <end position="186"/>
    </location>
</feature>
<dbReference type="eggNOG" id="COG1595">
    <property type="taxonomic scope" value="Bacteria"/>
</dbReference>
<dbReference type="Proteomes" id="UP000005990">
    <property type="component" value="Unassembled WGS sequence"/>
</dbReference>
<evidence type="ECO:0000256" key="6">
    <source>
        <dbReference type="ARBA" id="ARBA00023163"/>
    </source>
</evidence>
<keyword evidence="6" id="KW-0804">Transcription</keyword>
<dbReference type="GO" id="GO:0006352">
    <property type="term" value="P:DNA-templated transcription initiation"/>
    <property type="evidence" value="ECO:0007669"/>
    <property type="project" value="InterPro"/>
</dbReference>
<sequence>MVKATRAFSIDELVLQLKQNFCEDLFNRLMVRLSGLVYKYAYFCQRYQIEYEDYRQEAMITLYACVNNFCPKKQAYFVAYFETALKNRMFNLNRRRVTKKRGQGKVEIPFDQQASNQDAEGLSVAETLSCSYAYAPDRVLALKEIVADFIESLSPLERKYFIFYRQGFSNQEISQKLGINLKSAQNIYDRCRIKLLNGYIRI</sequence>
<name>E4KNN7_9LACT</name>
<dbReference type="InterPro" id="IPR036388">
    <property type="entry name" value="WH-like_DNA-bd_sf"/>
</dbReference>
<dbReference type="PANTHER" id="PTHR43133">
    <property type="entry name" value="RNA POLYMERASE ECF-TYPE SIGMA FACTO"/>
    <property type="match status" value="1"/>
</dbReference>
<evidence type="ECO:0000256" key="3">
    <source>
        <dbReference type="ARBA" id="ARBA00023015"/>
    </source>
</evidence>
<comment type="similarity">
    <text evidence="1">Belongs to the sigma-70 factor family.</text>
</comment>
<feature type="domain" description="RNA polymerase sigma-70 region 2" evidence="8">
    <location>
        <begin position="32"/>
        <end position="96"/>
    </location>
</feature>
<comment type="caution">
    <text evidence="10">The sequence shown here is derived from an EMBL/GenBank/DDBJ whole genome shotgun (WGS) entry which is preliminary data.</text>
</comment>
<keyword evidence="3" id="KW-0805">Transcription regulation</keyword>
<evidence type="ECO:0000313" key="10">
    <source>
        <dbReference type="EMBL" id="EFR31458.1"/>
    </source>
</evidence>
<evidence type="ECO:0000313" key="11">
    <source>
        <dbReference type="Proteomes" id="UP000005990"/>
    </source>
</evidence>
<dbReference type="InterPro" id="IPR039425">
    <property type="entry name" value="RNA_pol_sigma-70-like"/>
</dbReference>
<dbReference type="Pfam" id="PF04542">
    <property type="entry name" value="Sigma70_r2"/>
    <property type="match status" value="1"/>
</dbReference>
<dbReference type="PANTHER" id="PTHR43133:SF8">
    <property type="entry name" value="RNA POLYMERASE SIGMA FACTOR HI_1459-RELATED"/>
    <property type="match status" value="1"/>
</dbReference>